<dbReference type="Proteomes" id="UP000199518">
    <property type="component" value="Unassembled WGS sequence"/>
</dbReference>
<evidence type="ECO:0000313" key="2">
    <source>
        <dbReference type="Proteomes" id="UP000199518"/>
    </source>
</evidence>
<protein>
    <submittedName>
        <fullName evidence="1">Uncharacterized protein</fullName>
    </submittedName>
</protein>
<organism evidence="1 2">
    <name type="scientific">Planctomicrobium piriforme</name>
    <dbReference type="NCBI Taxonomy" id="1576369"/>
    <lineage>
        <taxon>Bacteria</taxon>
        <taxon>Pseudomonadati</taxon>
        <taxon>Planctomycetota</taxon>
        <taxon>Planctomycetia</taxon>
        <taxon>Planctomycetales</taxon>
        <taxon>Planctomycetaceae</taxon>
        <taxon>Planctomicrobium</taxon>
    </lineage>
</organism>
<dbReference type="STRING" id="1576369.SAMN05421753_10792"/>
<keyword evidence="2" id="KW-1185">Reference proteome</keyword>
<sequence>MVEERIGNVPGCYPLRLPADKRQRIDFEVRIAERCGPARVDQQA</sequence>
<accession>A0A1I3GQK4</accession>
<proteinExistence type="predicted"/>
<dbReference type="EMBL" id="FOQD01000007">
    <property type="protein sequence ID" value="SFI25767.1"/>
    <property type="molecule type" value="Genomic_DNA"/>
</dbReference>
<gene>
    <name evidence="1" type="ORF">SAMN05421753_10792</name>
</gene>
<name>A0A1I3GQK4_9PLAN</name>
<dbReference type="AlphaFoldDB" id="A0A1I3GQK4"/>
<evidence type="ECO:0000313" key="1">
    <source>
        <dbReference type="EMBL" id="SFI25767.1"/>
    </source>
</evidence>
<reference evidence="2" key="1">
    <citation type="submission" date="2016-10" db="EMBL/GenBank/DDBJ databases">
        <authorList>
            <person name="Varghese N."/>
            <person name="Submissions S."/>
        </authorList>
    </citation>
    <scope>NUCLEOTIDE SEQUENCE [LARGE SCALE GENOMIC DNA]</scope>
    <source>
        <strain evidence="2">DSM 26348</strain>
    </source>
</reference>